<dbReference type="PANTHER" id="PTHR33525">
    <property type="match status" value="1"/>
</dbReference>
<dbReference type="PROSITE" id="PS51833">
    <property type="entry name" value="HDOD"/>
    <property type="match status" value="1"/>
</dbReference>
<dbReference type="PROSITE" id="PS50883">
    <property type="entry name" value="EAL"/>
    <property type="match status" value="1"/>
</dbReference>
<evidence type="ECO:0000313" key="3">
    <source>
        <dbReference type="EMBL" id="MFC3111133.1"/>
    </source>
</evidence>
<protein>
    <submittedName>
        <fullName evidence="3">EAL and HDOD domain-containing protein</fullName>
    </submittedName>
</protein>
<dbReference type="RefSeq" id="WP_390324363.1">
    <property type="nucleotide sequence ID" value="NZ_JBHRTP010000101.1"/>
</dbReference>
<dbReference type="InterPro" id="IPR013976">
    <property type="entry name" value="HDOD"/>
</dbReference>
<dbReference type="PANTHER" id="PTHR33525:SF4">
    <property type="entry name" value="CYCLIC DI-GMP PHOSPHODIESTERASE CDGJ"/>
    <property type="match status" value="1"/>
</dbReference>
<dbReference type="InterPro" id="IPR035919">
    <property type="entry name" value="EAL_sf"/>
</dbReference>
<dbReference type="PIRSF" id="PIRSF003180">
    <property type="entry name" value="DiGMPpdiest_YuxH"/>
    <property type="match status" value="1"/>
</dbReference>
<dbReference type="Proteomes" id="UP001595530">
    <property type="component" value="Unassembled WGS sequence"/>
</dbReference>
<sequence length="430" mass="47295">MIDLPPTPDAGAATPITKDFFLGRQPILDRSQDLLAYELLFRRAACGSANVTDDLRATATVIAHVAELGLEIVIGDALGFINVDAATLMSDFVTFLPADKIVLEILESVEATPPLIARITELKRRGFRFALDDVVAETDNIEKFLPLVDIVKIDIENLRHDHLQQLSAKYKAAGKTLLAEKVETIDQFQRCLDYGFDYFQGYYFAMPVVLSGKKLEASELAILQLMALINSDADNHAIELSIKQDVSLGLNLLRLVNTPAAGGHQRIASIKQALLLMGRRQLQRWLQILLYTKSGKGTHMPSPLLLLATTRGRMLELIAQKTRPGNRNIADTAFTVGIMSLMDALFSLPLNDILEKIAVVDEVREALLHRTGVFGEMLQLAEDIEQLDAAGALLPPILEKLQLSAEDLYALQLAAFDWANDIADSAGQAE</sequence>
<dbReference type="SUPFAM" id="SSF109604">
    <property type="entry name" value="HD-domain/PDEase-like"/>
    <property type="match status" value="1"/>
</dbReference>
<name>A0ABV7FAN4_9BURK</name>
<organism evidence="3 4">
    <name type="scientific">Undibacterium arcticum</name>
    <dbReference type="NCBI Taxonomy" id="1762892"/>
    <lineage>
        <taxon>Bacteria</taxon>
        <taxon>Pseudomonadati</taxon>
        <taxon>Pseudomonadota</taxon>
        <taxon>Betaproteobacteria</taxon>
        <taxon>Burkholderiales</taxon>
        <taxon>Oxalobacteraceae</taxon>
        <taxon>Undibacterium</taxon>
    </lineage>
</organism>
<dbReference type="Pfam" id="PF08668">
    <property type="entry name" value="HDOD"/>
    <property type="match status" value="1"/>
</dbReference>
<evidence type="ECO:0000259" key="1">
    <source>
        <dbReference type="PROSITE" id="PS50883"/>
    </source>
</evidence>
<dbReference type="InterPro" id="IPR014408">
    <property type="entry name" value="dGMP_Pdiesterase_EAL/HD-GYP"/>
</dbReference>
<accession>A0ABV7FAN4</accession>
<dbReference type="Pfam" id="PF00563">
    <property type="entry name" value="EAL"/>
    <property type="match status" value="1"/>
</dbReference>
<feature type="domain" description="EAL" evidence="1">
    <location>
        <begin position="1"/>
        <end position="221"/>
    </location>
</feature>
<dbReference type="EMBL" id="JBHRTP010000101">
    <property type="protein sequence ID" value="MFC3111133.1"/>
    <property type="molecule type" value="Genomic_DNA"/>
</dbReference>
<comment type="caution">
    <text evidence="3">The sequence shown here is derived from an EMBL/GenBank/DDBJ whole genome shotgun (WGS) entry which is preliminary data.</text>
</comment>
<proteinExistence type="predicted"/>
<dbReference type="InterPro" id="IPR052340">
    <property type="entry name" value="RNase_Y/CdgJ"/>
</dbReference>
<dbReference type="InterPro" id="IPR001633">
    <property type="entry name" value="EAL_dom"/>
</dbReference>
<dbReference type="Gene3D" id="3.20.20.450">
    <property type="entry name" value="EAL domain"/>
    <property type="match status" value="1"/>
</dbReference>
<evidence type="ECO:0000259" key="2">
    <source>
        <dbReference type="PROSITE" id="PS51833"/>
    </source>
</evidence>
<dbReference type="SUPFAM" id="SSF141868">
    <property type="entry name" value="EAL domain-like"/>
    <property type="match status" value="1"/>
</dbReference>
<feature type="domain" description="HDOD" evidence="2">
    <location>
        <begin position="215"/>
        <end position="407"/>
    </location>
</feature>
<reference evidence="4" key="1">
    <citation type="journal article" date="2019" name="Int. J. Syst. Evol. Microbiol.">
        <title>The Global Catalogue of Microorganisms (GCM) 10K type strain sequencing project: providing services to taxonomists for standard genome sequencing and annotation.</title>
        <authorList>
            <consortium name="The Broad Institute Genomics Platform"/>
            <consortium name="The Broad Institute Genome Sequencing Center for Infectious Disease"/>
            <person name="Wu L."/>
            <person name="Ma J."/>
        </authorList>
    </citation>
    <scope>NUCLEOTIDE SEQUENCE [LARGE SCALE GENOMIC DNA]</scope>
    <source>
        <strain evidence="4">KCTC 42986</strain>
    </source>
</reference>
<gene>
    <name evidence="3" type="ORF">ACFOFO_24805</name>
</gene>
<evidence type="ECO:0000313" key="4">
    <source>
        <dbReference type="Proteomes" id="UP001595530"/>
    </source>
</evidence>
<dbReference type="Gene3D" id="1.10.3210.10">
    <property type="entry name" value="Hypothetical protein af1432"/>
    <property type="match status" value="1"/>
</dbReference>
<dbReference type="SMART" id="SM00052">
    <property type="entry name" value="EAL"/>
    <property type="match status" value="1"/>
</dbReference>
<keyword evidence="4" id="KW-1185">Reference proteome</keyword>